<dbReference type="InterPro" id="IPR011057">
    <property type="entry name" value="Mss4-like_sf"/>
</dbReference>
<accession>U2G4B4</accession>
<reference evidence="6 7" key="1">
    <citation type="journal article" date="2011" name="J. Bacteriol.">
        <title>Genome sequence of Salinisphaera shabanensis, a gammaproteobacterium from the harsh, variable environment of the brine-seawater interface of the Shaban Deep in the Red Sea.</title>
        <authorList>
            <person name="Antunes A."/>
            <person name="Alam I."/>
            <person name="Bajic V.B."/>
            <person name="Stingl U."/>
        </authorList>
    </citation>
    <scope>NUCLEOTIDE SEQUENCE [LARGE SCALE GENOMIC DNA]</scope>
    <source>
        <strain evidence="6 7">E1L3A</strain>
    </source>
</reference>
<comment type="caution">
    <text evidence="6">The sequence shown here is derived from an EMBL/GenBank/DDBJ whole genome shotgun (WGS) entry which is preliminary data.</text>
</comment>
<evidence type="ECO:0000259" key="5">
    <source>
        <dbReference type="PROSITE" id="PS51891"/>
    </source>
</evidence>
<evidence type="ECO:0000256" key="4">
    <source>
        <dbReference type="ARBA" id="ARBA00023239"/>
    </source>
</evidence>
<dbReference type="PROSITE" id="PS51891">
    <property type="entry name" value="CENP_V_GFA"/>
    <property type="match status" value="1"/>
</dbReference>
<evidence type="ECO:0000256" key="1">
    <source>
        <dbReference type="ARBA" id="ARBA00005495"/>
    </source>
</evidence>
<reference evidence="6 7" key="2">
    <citation type="journal article" date="2013" name="PLoS ONE">
        <title>INDIGO - INtegrated Data Warehouse of MIcrobial GenOmes with Examples from the Red Sea Extremophiles.</title>
        <authorList>
            <person name="Alam I."/>
            <person name="Antunes A."/>
            <person name="Kamau A.A."/>
            <person name="Ba Alawi W."/>
            <person name="Kalkatawi M."/>
            <person name="Stingl U."/>
            <person name="Bajic V.B."/>
        </authorList>
    </citation>
    <scope>NUCLEOTIDE SEQUENCE [LARGE SCALE GENOMIC DNA]</scope>
    <source>
        <strain evidence="6 7">E1L3A</strain>
    </source>
</reference>
<organism evidence="6 7">
    <name type="scientific">Salinisphaera shabanensis E1L3A</name>
    <dbReference type="NCBI Taxonomy" id="1033802"/>
    <lineage>
        <taxon>Bacteria</taxon>
        <taxon>Pseudomonadati</taxon>
        <taxon>Pseudomonadota</taxon>
        <taxon>Gammaproteobacteria</taxon>
        <taxon>Salinisphaerales</taxon>
        <taxon>Salinisphaeraceae</taxon>
        <taxon>Salinisphaera</taxon>
    </lineage>
</organism>
<dbReference type="Gene3D" id="3.90.1590.10">
    <property type="entry name" value="glutathione-dependent formaldehyde- activating enzyme (gfa)"/>
    <property type="match status" value="1"/>
</dbReference>
<gene>
    <name evidence="6" type="ORF">SSPSH_000270</name>
</gene>
<keyword evidence="4" id="KW-0456">Lyase</keyword>
<dbReference type="SUPFAM" id="SSF51316">
    <property type="entry name" value="Mss4-like"/>
    <property type="match status" value="1"/>
</dbReference>
<dbReference type="EMBL" id="AFNV02000001">
    <property type="protein sequence ID" value="ERJ20923.1"/>
    <property type="molecule type" value="Genomic_DNA"/>
</dbReference>
<dbReference type="Pfam" id="PF04828">
    <property type="entry name" value="GFA"/>
    <property type="match status" value="1"/>
</dbReference>
<feature type="domain" description="CENP-V/GFA" evidence="5">
    <location>
        <begin position="5"/>
        <end position="119"/>
    </location>
</feature>
<dbReference type="AlphaFoldDB" id="U2G4B4"/>
<proteinExistence type="inferred from homology"/>
<keyword evidence="2" id="KW-0479">Metal-binding</keyword>
<name>U2G4B4_9GAMM</name>
<dbReference type="InterPro" id="IPR006913">
    <property type="entry name" value="CENP-V/GFA"/>
</dbReference>
<keyword evidence="7" id="KW-1185">Reference proteome</keyword>
<comment type="similarity">
    <text evidence="1">Belongs to the Gfa family.</text>
</comment>
<evidence type="ECO:0000313" key="6">
    <source>
        <dbReference type="EMBL" id="ERJ20923.1"/>
    </source>
</evidence>
<dbReference type="PANTHER" id="PTHR33337">
    <property type="entry name" value="GFA DOMAIN-CONTAINING PROTEIN"/>
    <property type="match status" value="1"/>
</dbReference>
<dbReference type="Proteomes" id="UP000006242">
    <property type="component" value="Unassembled WGS sequence"/>
</dbReference>
<dbReference type="GO" id="GO:0016846">
    <property type="term" value="F:carbon-sulfur lyase activity"/>
    <property type="evidence" value="ECO:0007669"/>
    <property type="project" value="InterPro"/>
</dbReference>
<evidence type="ECO:0000313" key="7">
    <source>
        <dbReference type="Proteomes" id="UP000006242"/>
    </source>
</evidence>
<evidence type="ECO:0000256" key="2">
    <source>
        <dbReference type="ARBA" id="ARBA00022723"/>
    </source>
</evidence>
<dbReference type="eggNOG" id="COG3791">
    <property type="taxonomic scope" value="Bacteria"/>
</dbReference>
<protein>
    <submittedName>
        <fullName evidence="6">Glutathione-dependent formaldehyde-activating enzyme protein</fullName>
    </submittedName>
</protein>
<dbReference type="STRING" id="1033802.SSPSH_000270"/>
<evidence type="ECO:0000256" key="3">
    <source>
        <dbReference type="ARBA" id="ARBA00022833"/>
    </source>
</evidence>
<sequence length="142" mass="15641">MSKTYELSCDCGHVTMTASGEPKLSLHCHCSSCRDLYNVDVLSATGWAHENVDLPDESKLFVHKTDGKQMTRYGCPKCGLMMYGVHKPGIPVIPHGVFRKANDGELPDELAPTLHLFYRERVLDIDDDLEKCDDGSAVGLSG</sequence>
<dbReference type="GO" id="GO:0046872">
    <property type="term" value="F:metal ion binding"/>
    <property type="evidence" value="ECO:0007669"/>
    <property type="project" value="UniProtKB-KW"/>
</dbReference>
<dbReference type="PANTHER" id="PTHR33337:SF40">
    <property type="entry name" value="CENP-V_GFA DOMAIN-CONTAINING PROTEIN-RELATED"/>
    <property type="match status" value="1"/>
</dbReference>
<keyword evidence="3" id="KW-0862">Zinc</keyword>